<evidence type="ECO:0000313" key="12">
    <source>
        <dbReference type="EMBL" id="KAI1852987.1"/>
    </source>
</evidence>
<organism evidence="12 13">
    <name type="scientific">Neoarthrinium moseri</name>
    <dbReference type="NCBI Taxonomy" id="1658444"/>
    <lineage>
        <taxon>Eukaryota</taxon>
        <taxon>Fungi</taxon>
        <taxon>Dikarya</taxon>
        <taxon>Ascomycota</taxon>
        <taxon>Pezizomycotina</taxon>
        <taxon>Sordariomycetes</taxon>
        <taxon>Xylariomycetidae</taxon>
        <taxon>Amphisphaeriales</taxon>
        <taxon>Apiosporaceae</taxon>
        <taxon>Neoarthrinium</taxon>
    </lineage>
</organism>
<evidence type="ECO:0000256" key="2">
    <source>
        <dbReference type="ARBA" id="ARBA00009808"/>
    </source>
</evidence>
<dbReference type="SMART" id="SM00724">
    <property type="entry name" value="TLC"/>
    <property type="match status" value="1"/>
</dbReference>
<keyword evidence="4 9" id="KW-0812">Transmembrane</keyword>
<dbReference type="GO" id="GO:0046513">
    <property type="term" value="P:ceramide biosynthetic process"/>
    <property type="evidence" value="ECO:0007669"/>
    <property type="project" value="InterPro"/>
</dbReference>
<gene>
    <name evidence="12" type="ORF">JX265_012876</name>
</gene>
<keyword evidence="13" id="KW-1185">Reference proteome</keyword>
<evidence type="ECO:0000256" key="1">
    <source>
        <dbReference type="ARBA" id="ARBA00004477"/>
    </source>
</evidence>
<evidence type="ECO:0000256" key="8">
    <source>
        <dbReference type="ARBA" id="ARBA00023180"/>
    </source>
</evidence>
<dbReference type="PROSITE" id="PS50922">
    <property type="entry name" value="TLC"/>
    <property type="match status" value="1"/>
</dbReference>
<accession>A0A9P9W9G8</accession>
<proteinExistence type="inferred from homology"/>
<protein>
    <recommendedName>
        <fullName evidence="11">TLC domain-containing protein</fullName>
    </recommendedName>
</protein>
<keyword evidence="5" id="KW-0256">Endoplasmic reticulum</keyword>
<feature type="transmembrane region" description="Helical" evidence="10">
    <location>
        <begin position="60"/>
        <end position="78"/>
    </location>
</feature>
<comment type="caution">
    <text evidence="12">The sequence shown here is derived from an EMBL/GenBank/DDBJ whole genome shotgun (WGS) entry which is preliminary data.</text>
</comment>
<keyword evidence="8" id="KW-0325">Glycoprotein</keyword>
<evidence type="ECO:0000313" key="13">
    <source>
        <dbReference type="Proteomes" id="UP000829685"/>
    </source>
</evidence>
<evidence type="ECO:0000256" key="10">
    <source>
        <dbReference type="SAM" id="Phobius"/>
    </source>
</evidence>
<feature type="transmembrane region" description="Helical" evidence="10">
    <location>
        <begin position="111"/>
        <end position="134"/>
    </location>
</feature>
<evidence type="ECO:0000256" key="4">
    <source>
        <dbReference type="ARBA" id="ARBA00022692"/>
    </source>
</evidence>
<dbReference type="EMBL" id="JAFIMR010000059">
    <property type="protein sequence ID" value="KAI1852987.1"/>
    <property type="molecule type" value="Genomic_DNA"/>
</dbReference>
<reference evidence="12" key="1">
    <citation type="submission" date="2021-03" db="EMBL/GenBank/DDBJ databases">
        <title>Revisited historic fungal species revealed as producer of novel bioactive compounds through whole genome sequencing and comparative genomics.</title>
        <authorList>
            <person name="Vignolle G.A."/>
            <person name="Hochenegger N."/>
            <person name="Mach R.L."/>
            <person name="Mach-Aigner A.R."/>
            <person name="Javad Rahimi M."/>
            <person name="Salim K.A."/>
            <person name="Chan C.M."/>
            <person name="Lim L.B.L."/>
            <person name="Cai F."/>
            <person name="Druzhinina I.S."/>
            <person name="U'Ren J.M."/>
            <person name="Derntl C."/>
        </authorList>
    </citation>
    <scope>NUCLEOTIDE SEQUENCE</scope>
    <source>
        <strain evidence="12">TUCIM 5799</strain>
    </source>
</reference>
<dbReference type="PANTHER" id="PTHR12560">
    <property type="entry name" value="LONGEVITY ASSURANCE FACTOR 1 LAG1"/>
    <property type="match status" value="1"/>
</dbReference>
<dbReference type="AlphaFoldDB" id="A0A9P9W9G8"/>
<dbReference type="PIRSF" id="PIRSF005225">
    <property type="entry name" value="LAG1_LAC1"/>
    <property type="match status" value="1"/>
</dbReference>
<evidence type="ECO:0000259" key="11">
    <source>
        <dbReference type="PROSITE" id="PS50922"/>
    </source>
</evidence>
<dbReference type="PANTHER" id="PTHR12560:SF11">
    <property type="entry name" value="CERAMIDE SYNTHASE LAC1-RELATED"/>
    <property type="match status" value="1"/>
</dbReference>
<name>A0A9P9W9G8_9PEZI</name>
<dbReference type="GO" id="GO:0050291">
    <property type="term" value="F:sphingosine N-acyltransferase activity"/>
    <property type="evidence" value="ECO:0007669"/>
    <property type="project" value="InterPro"/>
</dbReference>
<feature type="transmembrane region" description="Helical" evidence="10">
    <location>
        <begin position="154"/>
        <end position="174"/>
    </location>
</feature>
<sequence>MRRENDHEVFQRRKSFLRLTLGFGVIFLLAFNSAESNILHHLVFPSYKLEGDSGAPQYGKGPWDIVFVGFYTALLCFLRELAMQELLLPLACRCGIRQRGKQMRFMEQMHAALYTAFVGPFGLYCMSKTPVWYFNTRGMYESYPHQTHEASVKFYYLFQAAFWAHQVVVMLLGVEKRRKDFKELVIHHIVTVGLISLSYRFHFTYIGIAVYVTHDISDFFLAILKSLNYAQSSLQGVSFAICVLVWTYTRHYINLRILYSLVTEFRTVGPYELNWGLEQFKCPLALAIAFTLLAVLQALNLFWLYCLMRSAYRFVFRGIAKDDRSEDEEPTPEVLIPDGRAL</sequence>
<dbReference type="InterPro" id="IPR016439">
    <property type="entry name" value="Lag1/Lac1-like"/>
</dbReference>
<feature type="transmembrane region" description="Helical" evidence="10">
    <location>
        <begin position="284"/>
        <end position="307"/>
    </location>
</feature>
<feature type="domain" description="TLC" evidence="11">
    <location>
        <begin position="100"/>
        <end position="316"/>
    </location>
</feature>
<evidence type="ECO:0000256" key="5">
    <source>
        <dbReference type="ARBA" id="ARBA00022824"/>
    </source>
</evidence>
<dbReference type="Pfam" id="PF03798">
    <property type="entry name" value="TRAM_LAG1_CLN8"/>
    <property type="match status" value="1"/>
</dbReference>
<dbReference type="GO" id="GO:0005789">
    <property type="term" value="C:endoplasmic reticulum membrane"/>
    <property type="evidence" value="ECO:0007669"/>
    <property type="project" value="UniProtKB-SubCell"/>
</dbReference>
<keyword evidence="3" id="KW-0808">Transferase</keyword>
<keyword evidence="6 10" id="KW-1133">Transmembrane helix</keyword>
<evidence type="ECO:0000256" key="7">
    <source>
        <dbReference type="ARBA" id="ARBA00023136"/>
    </source>
</evidence>
<comment type="similarity">
    <text evidence="2">Belongs to the sphingosine N-acyltransferase family.</text>
</comment>
<dbReference type="InterPro" id="IPR006634">
    <property type="entry name" value="TLC-dom"/>
</dbReference>
<comment type="subcellular location">
    <subcellularLocation>
        <location evidence="1">Endoplasmic reticulum membrane</location>
        <topology evidence="1">Multi-pass membrane protein</topology>
    </subcellularLocation>
</comment>
<evidence type="ECO:0000256" key="3">
    <source>
        <dbReference type="ARBA" id="ARBA00022679"/>
    </source>
</evidence>
<evidence type="ECO:0000256" key="6">
    <source>
        <dbReference type="ARBA" id="ARBA00022989"/>
    </source>
</evidence>
<dbReference type="Proteomes" id="UP000829685">
    <property type="component" value="Unassembled WGS sequence"/>
</dbReference>
<keyword evidence="7 9" id="KW-0472">Membrane</keyword>
<evidence type="ECO:0000256" key="9">
    <source>
        <dbReference type="PROSITE-ProRule" id="PRU00205"/>
    </source>
</evidence>